<evidence type="ECO:0000256" key="4">
    <source>
        <dbReference type="ARBA" id="ARBA00024195"/>
    </source>
</evidence>
<dbReference type="InterPro" id="IPR033116">
    <property type="entry name" value="TRYPSIN_SER"/>
</dbReference>
<dbReference type="PROSITE" id="PS00134">
    <property type="entry name" value="TRYPSIN_HIS"/>
    <property type="match status" value="1"/>
</dbReference>
<keyword evidence="1" id="KW-0732">Signal</keyword>
<name>A0A7R8ZBF4_TIMDO</name>
<keyword evidence="2" id="KW-1015">Disulfide bond</keyword>
<dbReference type="InterPro" id="IPR043504">
    <property type="entry name" value="Peptidase_S1_PA_chymotrypsin"/>
</dbReference>
<dbReference type="FunFam" id="2.40.10.10:FF:000028">
    <property type="entry name" value="Serine protease easter"/>
    <property type="match status" value="1"/>
</dbReference>
<dbReference type="InterPro" id="IPR001314">
    <property type="entry name" value="Peptidase_S1A"/>
</dbReference>
<dbReference type="PROSITE" id="PS00135">
    <property type="entry name" value="TRYPSIN_SER"/>
    <property type="match status" value="1"/>
</dbReference>
<reference evidence="7" key="1">
    <citation type="submission" date="2020-11" db="EMBL/GenBank/DDBJ databases">
        <authorList>
            <person name="Tran Van P."/>
        </authorList>
    </citation>
    <scope>NUCLEOTIDE SEQUENCE</scope>
</reference>
<evidence type="ECO:0000259" key="6">
    <source>
        <dbReference type="PROSITE" id="PS50240"/>
    </source>
</evidence>
<keyword evidence="3" id="KW-0325">Glycoprotein</keyword>
<dbReference type="EMBL" id="OA568425">
    <property type="protein sequence ID" value="CAD7201509.1"/>
    <property type="molecule type" value="Genomic_DNA"/>
</dbReference>
<dbReference type="CDD" id="cd00190">
    <property type="entry name" value="Tryp_SPc"/>
    <property type="match status" value="1"/>
</dbReference>
<dbReference type="Pfam" id="PF00089">
    <property type="entry name" value="Trypsin"/>
    <property type="match status" value="1"/>
</dbReference>
<dbReference type="PROSITE" id="PS50240">
    <property type="entry name" value="TRYPSIN_DOM"/>
    <property type="match status" value="1"/>
</dbReference>
<dbReference type="SUPFAM" id="SSF50494">
    <property type="entry name" value="Trypsin-like serine proteases"/>
    <property type="match status" value="1"/>
</dbReference>
<dbReference type="InterPro" id="IPR009003">
    <property type="entry name" value="Peptidase_S1_PA"/>
</dbReference>
<evidence type="ECO:0000313" key="7">
    <source>
        <dbReference type="EMBL" id="CAD7201509.1"/>
    </source>
</evidence>
<evidence type="ECO:0000256" key="1">
    <source>
        <dbReference type="ARBA" id="ARBA00022729"/>
    </source>
</evidence>
<evidence type="ECO:0000256" key="5">
    <source>
        <dbReference type="RuleBase" id="RU363034"/>
    </source>
</evidence>
<dbReference type="SMART" id="SM00020">
    <property type="entry name" value="Tryp_SPc"/>
    <property type="match status" value="1"/>
</dbReference>
<evidence type="ECO:0000256" key="3">
    <source>
        <dbReference type="ARBA" id="ARBA00023180"/>
    </source>
</evidence>
<gene>
    <name evidence="7" type="ORF">TDIB3V08_LOCUS7708</name>
</gene>
<dbReference type="AlphaFoldDB" id="A0A7R8ZBF4"/>
<accession>A0A7R8ZBF4</accession>
<dbReference type="Gene3D" id="2.40.10.10">
    <property type="entry name" value="Trypsin-like serine proteases"/>
    <property type="match status" value="1"/>
</dbReference>
<dbReference type="PANTHER" id="PTHR24258:SF136">
    <property type="entry name" value="GH06673P-RELATED"/>
    <property type="match status" value="1"/>
</dbReference>
<dbReference type="InterPro" id="IPR018114">
    <property type="entry name" value="TRYPSIN_HIS"/>
</dbReference>
<protein>
    <recommendedName>
        <fullName evidence="6">Peptidase S1 domain-containing protein</fullName>
    </recommendedName>
</protein>
<comment type="similarity">
    <text evidence="4">Belongs to the peptidase S1 family. CLIP subfamily.</text>
</comment>
<organism evidence="7">
    <name type="scientific">Timema douglasi</name>
    <name type="common">Walking stick</name>
    <dbReference type="NCBI Taxonomy" id="61478"/>
    <lineage>
        <taxon>Eukaryota</taxon>
        <taxon>Metazoa</taxon>
        <taxon>Ecdysozoa</taxon>
        <taxon>Arthropoda</taxon>
        <taxon>Hexapoda</taxon>
        <taxon>Insecta</taxon>
        <taxon>Pterygota</taxon>
        <taxon>Neoptera</taxon>
        <taxon>Polyneoptera</taxon>
        <taxon>Phasmatodea</taxon>
        <taxon>Timematodea</taxon>
        <taxon>Timematoidea</taxon>
        <taxon>Timematidae</taxon>
        <taxon>Timema</taxon>
    </lineage>
</organism>
<evidence type="ECO:0000256" key="2">
    <source>
        <dbReference type="ARBA" id="ARBA00023157"/>
    </source>
</evidence>
<keyword evidence="5" id="KW-0645">Protease</keyword>
<keyword evidence="5" id="KW-0378">Hydrolase</keyword>
<dbReference type="PANTHER" id="PTHR24258">
    <property type="entry name" value="SERINE PROTEASE-RELATED"/>
    <property type="match status" value="1"/>
</dbReference>
<dbReference type="PRINTS" id="PR00722">
    <property type="entry name" value="CHYMOTRYPSIN"/>
</dbReference>
<dbReference type="InterPro" id="IPR001254">
    <property type="entry name" value="Trypsin_dom"/>
</dbReference>
<keyword evidence="5" id="KW-0720">Serine protease</keyword>
<feature type="domain" description="Peptidase S1" evidence="6">
    <location>
        <begin position="400"/>
        <end position="650"/>
    </location>
</feature>
<dbReference type="GO" id="GO:0004252">
    <property type="term" value="F:serine-type endopeptidase activity"/>
    <property type="evidence" value="ECO:0007669"/>
    <property type="project" value="InterPro"/>
</dbReference>
<proteinExistence type="inferred from homology"/>
<dbReference type="GO" id="GO:0006508">
    <property type="term" value="P:proteolysis"/>
    <property type="evidence" value="ECO:0007669"/>
    <property type="project" value="UniProtKB-KW"/>
</dbReference>
<sequence length="651" mass="71318">MGKLHYSTLGESVPLANGVNSHLPQQGFGTSVIPTRVNHVVPKSRDNRIVGTRQLVIKGLNKLLELVLDAWHLQEPVQIHVANIPGSVHNESQTPGLESTHTLHKRIHQITTVLLSTLTFALQVIIRLSNSVRCVWSLLSTCGPLHDSTIRVVLSTHSASQLATPLCTTISGLGCEDPHQDLRHLPQGPVLYPQALNLVLQDTVPLLLRHLVSHVDLPVSVDLSTRCLSSFIRPIFLPDMPEDKIGQRILLCPPKRVSWLKDFEHSLDGEACHTNVGEPGICKLIDNCAVALEDFFAGKLPTICSYDKKTPVVCCIGESPPTTTTRRSTIRTTVTTRRPSVRPTSRPSNFVGIKARRMCEKYSAAVWRVETAPTLALDEEEEFKDKYNVSECVRDSKDLIYGGEKSLPKEFPHMAAIGFGEEGAISWLCGGSLISERYVLTAAHCMASSEKGLSRWVRLGDLNLAETIDDARPQEFSVVDRLRHPGFKAPSHYNDIALLKLNRDAVFSGYVRPACLHTSLDDPTSKAVATGWGLVDWTDDTGSNDLMKVSLPFVSTADCNNSYKSLIGGRKLSGGILRDSMVCAGEKLGGKDTCQGDSGGPLQLVVDDPYCMYSIVGVTSFGTTVCGARNSPAVYTRVAHFVPWIEKIVWP</sequence>